<keyword evidence="2" id="KW-0694">RNA-binding</keyword>
<protein>
    <submittedName>
        <fullName evidence="3">KH domain-containing protein</fullName>
    </submittedName>
</protein>
<proteinExistence type="predicted"/>
<evidence type="ECO:0000256" key="2">
    <source>
        <dbReference type="ARBA" id="ARBA00022884"/>
    </source>
</evidence>
<evidence type="ECO:0000256" key="1">
    <source>
        <dbReference type="ARBA" id="ARBA00022490"/>
    </source>
</evidence>
<dbReference type="InterPro" id="IPR020627">
    <property type="entry name" value="KhpA"/>
</dbReference>
<name>A0A5B8XTI3_9DELT</name>
<dbReference type="Pfam" id="PF13083">
    <property type="entry name" value="KH_KhpA-B"/>
    <property type="match status" value="1"/>
</dbReference>
<evidence type="ECO:0000313" key="3">
    <source>
        <dbReference type="EMBL" id="QED26956.1"/>
    </source>
</evidence>
<dbReference type="PANTHER" id="PTHR34654">
    <property type="entry name" value="UPF0109 PROTEIN SCO5592"/>
    <property type="match status" value="1"/>
</dbReference>
<accession>A0A5B8XTI3</accession>
<gene>
    <name evidence="3" type="ORF">FRD01_06805</name>
</gene>
<organism evidence="3 4">
    <name type="scientific">Microvenator marinus</name>
    <dbReference type="NCBI Taxonomy" id="2600177"/>
    <lineage>
        <taxon>Bacteria</taxon>
        <taxon>Deltaproteobacteria</taxon>
        <taxon>Bradymonadales</taxon>
        <taxon>Microvenatoraceae</taxon>
        <taxon>Microvenator</taxon>
    </lineage>
</organism>
<sequence length="83" mass="9021">MSDAVTQAYENLAHTLVKPLLGDAKYEVKTRIKDGKLDILVDAEPSARGRLIGRGGKIARSLRTIVQAAAIETELQVSFDIVD</sequence>
<keyword evidence="4" id="KW-1185">Reference proteome</keyword>
<dbReference type="RefSeq" id="WP_146958641.1">
    <property type="nucleotide sequence ID" value="NZ_CP042467.1"/>
</dbReference>
<dbReference type="Proteomes" id="UP000321595">
    <property type="component" value="Chromosome"/>
</dbReference>
<reference evidence="3 4" key="1">
    <citation type="submission" date="2019-08" db="EMBL/GenBank/DDBJ databases">
        <authorList>
            <person name="Liang Q."/>
        </authorList>
    </citation>
    <scope>NUCLEOTIDE SEQUENCE [LARGE SCALE GENOMIC DNA]</scope>
    <source>
        <strain evidence="3 4">V1718</strain>
    </source>
</reference>
<dbReference type="PANTHER" id="PTHR34654:SF1">
    <property type="entry name" value="RNA-BINDING PROTEIN KHPA"/>
    <property type="match status" value="1"/>
</dbReference>
<dbReference type="EMBL" id="CP042467">
    <property type="protein sequence ID" value="QED26956.1"/>
    <property type="molecule type" value="Genomic_DNA"/>
</dbReference>
<evidence type="ECO:0000313" key="4">
    <source>
        <dbReference type="Proteomes" id="UP000321595"/>
    </source>
</evidence>
<keyword evidence="1" id="KW-0963">Cytoplasm</keyword>
<dbReference type="KEGG" id="bbae:FRD01_06805"/>
<dbReference type="GO" id="GO:0003723">
    <property type="term" value="F:RNA binding"/>
    <property type="evidence" value="ECO:0007669"/>
    <property type="project" value="UniProtKB-KW"/>
</dbReference>
<dbReference type="OrthoDB" id="5334617at2"/>
<dbReference type="AlphaFoldDB" id="A0A5B8XTI3"/>